<sequence length="240" mass="27271">MYLAQNTPSTQELMHNLATGSLNAQCLTWKCLIRMFQGMEPKLSNDQNLYHLLCIRKTNAKAIRGLGQNCEGFAIYPNFSLINHRCENFNTSIEISPSDFALTLRARTKIEKGNEITTTYLSHGDPTDEGQPSRRLKIWRSWRFICRCSLCENPFKSGVTCPKCNNSNNQRRQQQKQGLVSHAFPVDPCVPGSPWVCEGCGHVQSEADVVALIQDFEISGDRVEDFANFFHPDHFLRKTL</sequence>
<name>A0A553N9P1_TIGCA</name>
<dbReference type="InterPro" id="IPR001214">
    <property type="entry name" value="SET_dom"/>
</dbReference>
<keyword evidence="6" id="KW-1185">Reference proteome</keyword>
<proteinExistence type="predicted"/>
<gene>
    <name evidence="5" type="ORF">TCAL_09525</name>
</gene>
<dbReference type="InterPro" id="IPR046341">
    <property type="entry name" value="SET_dom_sf"/>
</dbReference>
<organism evidence="5 6">
    <name type="scientific">Tigriopus californicus</name>
    <name type="common">Marine copepod</name>
    <dbReference type="NCBI Taxonomy" id="6832"/>
    <lineage>
        <taxon>Eukaryota</taxon>
        <taxon>Metazoa</taxon>
        <taxon>Ecdysozoa</taxon>
        <taxon>Arthropoda</taxon>
        <taxon>Crustacea</taxon>
        <taxon>Multicrustacea</taxon>
        <taxon>Hexanauplia</taxon>
        <taxon>Copepoda</taxon>
        <taxon>Harpacticoida</taxon>
        <taxon>Harpacticidae</taxon>
        <taxon>Tigriopus</taxon>
    </lineage>
</organism>
<dbReference type="GO" id="GO:0042799">
    <property type="term" value="F:histone H4K20 methyltransferase activity"/>
    <property type="evidence" value="ECO:0007669"/>
    <property type="project" value="TreeGrafter"/>
</dbReference>
<dbReference type="Pfam" id="PF00856">
    <property type="entry name" value="SET"/>
    <property type="match status" value="1"/>
</dbReference>
<dbReference type="PANTHER" id="PTHR46402">
    <property type="entry name" value="SET AND MYND DOMAIN-CONTAINING PROTEIN 5"/>
    <property type="match status" value="1"/>
</dbReference>
<evidence type="ECO:0000256" key="3">
    <source>
        <dbReference type="ARBA" id="ARBA00022691"/>
    </source>
</evidence>
<protein>
    <recommendedName>
        <fullName evidence="4">SET domain-containing protein</fullName>
    </recommendedName>
</protein>
<dbReference type="EMBL" id="VCGU01000459">
    <property type="protein sequence ID" value="TRY62161.1"/>
    <property type="molecule type" value="Genomic_DNA"/>
</dbReference>
<evidence type="ECO:0000256" key="2">
    <source>
        <dbReference type="ARBA" id="ARBA00022679"/>
    </source>
</evidence>
<dbReference type="AlphaFoldDB" id="A0A553N9P1"/>
<evidence type="ECO:0000256" key="1">
    <source>
        <dbReference type="ARBA" id="ARBA00022603"/>
    </source>
</evidence>
<comment type="caution">
    <text evidence="5">The sequence shown here is derived from an EMBL/GenBank/DDBJ whole genome shotgun (WGS) entry which is preliminary data.</text>
</comment>
<dbReference type="Gene3D" id="2.170.270.10">
    <property type="entry name" value="SET domain"/>
    <property type="match status" value="1"/>
</dbReference>
<evidence type="ECO:0000259" key="4">
    <source>
        <dbReference type="Pfam" id="PF00856"/>
    </source>
</evidence>
<dbReference type="Proteomes" id="UP000318571">
    <property type="component" value="Chromosome 8"/>
</dbReference>
<dbReference type="GO" id="GO:0045814">
    <property type="term" value="P:negative regulation of gene expression, epigenetic"/>
    <property type="evidence" value="ECO:0007669"/>
    <property type="project" value="TreeGrafter"/>
</dbReference>
<keyword evidence="3" id="KW-0949">S-adenosyl-L-methionine</keyword>
<dbReference type="STRING" id="6832.A0A553N9P1"/>
<feature type="domain" description="SET" evidence="4">
    <location>
        <begin position="74"/>
        <end position="120"/>
    </location>
</feature>
<dbReference type="CDD" id="cd20071">
    <property type="entry name" value="SET_SMYD"/>
    <property type="match status" value="1"/>
</dbReference>
<dbReference type="GO" id="GO:0032259">
    <property type="term" value="P:methylation"/>
    <property type="evidence" value="ECO:0007669"/>
    <property type="project" value="UniProtKB-KW"/>
</dbReference>
<evidence type="ECO:0000313" key="6">
    <source>
        <dbReference type="Proteomes" id="UP000318571"/>
    </source>
</evidence>
<dbReference type="SUPFAM" id="SSF82199">
    <property type="entry name" value="SET domain"/>
    <property type="match status" value="1"/>
</dbReference>
<accession>A0A553N9P1</accession>
<evidence type="ECO:0000313" key="5">
    <source>
        <dbReference type="EMBL" id="TRY62161.1"/>
    </source>
</evidence>
<keyword evidence="2" id="KW-0808">Transferase</keyword>
<dbReference type="PANTHER" id="PTHR46402:SF2">
    <property type="entry name" value="HISTONE-LYSINE N-TRIMETHYLTRANSFERASE SMYD5"/>
    <property type="match status" value="1"/>
</dbReference>
<reference evidence="5 6" key="1">
    <citation type="journal article" date="2018" name="Nat. Ecol. Evol.">
        <title>Genomic signatures of mitonuclear coevolution across populations of Tigriopus californicus.</title>
        <authorList>
            <person name="Barreto F.S."/>
            <person name="Watson E.T."/>
            <person name="Lima T.G."/>
            <person name="Willett C.S."/>
            <person name="Edmands S."/>
            <person name="Li W."/>
            <person name="Burton R.S."/>
        </authorList>
    </citation>
    <scope>NUCLEOTIDE SEQUENCE [LARGE SCALE GENOMIC DNA]</scope>
    <source>
        <strain evidence="5 6">San Diego</strain>
    </source>
</reference>
<keyword evidence="1" id="KW-0489">Methyltransferase</keyword>